<dbReference type="HOGENOM" id="CLU_331482_0_0_1"/>
<dbReference type="InParanoid" id="V5HWC4"/>
<dbReference type="OrthoDB" id="5421702at2759"/>
<gene>
    <name evidence="2" type="ORF">PVAR5_2711</name>
</gene>
<name>V5HWC4_BYSSN</name>
<comment type="caution">
    <text evidence="2">The sequence shown here is derived from an EMBL/GenBank/DDBJ whole genome shotgun (WGS) entry which is preliminary data.</text>
</comment>
<feature type="region of interest" description="Disordered" evidence="1">
    <location>
        <begin position="155"/>
        <end position="184"/>
    </location>
</feature>
<feature type="region of interest" description="Disordered" evidence="1">
    <location>
        <begin position="460"/>
        <end position="497"/>
    </location>
</feature>
<organism evidence="2 3">
    <name type="scientific">Byssochlamys spectabilis (strain No. 5 / NBRC 109023)</name>
    <name type="common">Paecilomyces variotii</name>
    <dbReference type="NCBI Taxonomy" id="1356009"/>
    <lineage>
        <taxon>Eukaryota</taxon>
        <taxon>Fungi</taxon>
        <taxon>Dikarya</taxon>
        <taxon>Ascomycota</taxon>
        <taxon>Pezizomycotina</taxon>
        <taxon>Eurotiomycetes</taxon>
        <taxon>Eurotiomycetidae</taxon>
        <taxon>Eurotiales</taxon>
        <taxon>Thermoascaceae</taxon>
        <taxon>Paecilomyces</taxon>
    </lineage>
</organism>
<reference evidence="3" key="1">
    <citation type="journal article" date="2014" name="Genome Announc.">
        <title>Draft genome sequence of the formaldehyde-resistant fungus Byssochlamys spectabilis No. 5 (anamorph Paecilomyces variotii No. 5) (NBRC109023).</title>
        <authorList>
            <person name="Oka T."/>
            <person name="Ekino K."/>
            <person name="Fukuda K."/>
            <person name="Nomura Y."/>
        </authorList>
    </citation>
    <scope>NUCLEOTIDE SEQUENCE [LARGE SCALE GENOMIC DNA]</scope>
    <source>
        <strain evidence="3">No. 5 / NBRC 109023</strain>
    </source>
</reference>
<proteinExistence type="predicted"/>
<accession>V5HWC4</accession>
<feature type="compositionally biased region" description="Polar residues" evidence="1">
    <location>
        <begin position="172"/>
        <end position="184"/>
    </location>
</feature>
<dbReference type="eggNOG" id="ENOG502RNVJ">
    <property type="taxonomic scope" value="Eukaryota"/>
</dbReference>
<dbReference type="AlphaFoldDB" id="V5HWC4"/>
<evidence type="ECO:0000256" key="1">
    <source>
        <dbReference type="SAM" id="MobiDB-lite"/>
    </source>
</evidence>
<feature type="compositionally biased region" description="Low complexity" evidence="1">
    <location>
        <begin position="533"/>
        <end position="543"/>
    </location>
</feature>
<feature type="compositionally biased region" description="Basic and acidic residues" evidence="1">
    <location>
        <begin position="546"/>
        <end position="561"/>
    </location>
</feature>
<dbReference type="EMBL" id="BAUL01000079">
    <property type="protein sequence ID" value="GAD94090.1"/>
    <property type="molecule type" value="Genomic_DNA"/>
</dbReference>
<evidence type="ECO:0000313" key="2">
    <source>
        <dbReference type="EMBL" id="GAD94090.1"/>
    </source>
</evidence>
<feature type="compositionally biased region" description="Polar residues" evidence="1">
    <location>
        <begin position="474"/>
        <end position="497"/>
    </location>
</feature>
<evidence type="ECO:0000313" key="3">
    <source>
        <dbReference type="Proteomes" id="UP000018001"/>
    </source>
</evidence>
<feature type="compositionally biased region" description="Acidic residues" evidence="1">
    <location>
        <begin position="158"/>
        <end position="168"/>
    </location>
</feature>
<feature type="region of interest" description="Disordered" evidence="1">
    <location>
        <begin position="533"/>
        <end position="570"/>
    </location>
</feature>
<protein>
    <submittedName>
        <fullName evidence="2">Uncharacterized protein</fullName>
    </submittedName>
</protein>
<dbReference type="Proteomes" id="UP000018001">
    <property type="component" value="Unassembled WGS sequence"/>
</dbReference>
<keyword evidence="3" id="KW-1185">Reference proteome</keyword>
<sequence length="864" mass="96983">MCQKEAVSGTICHVDDPIKVKGTGLTSHIHGYLRAMGHERTWYAVDAWIMDPSGREKLAESTFLIPNIQPEINLKNYTWEWDMLLRMFIICRVKSDAASNNQDSRYVRQIEEDNDSGEGPSAKAGTLLGREMCPSQQGSAMDRERIDALLKPEHFNWADEDDYDDPSEEVQPPSQMRENEEQTSIDMTSGPLIIDSSRIRCQTPEPGQEPQVHREDIIDSSQDVEASEEQMLRENVQAEFGYRDQTAAWASMAGCDIHHFNWFGEAVFEYCDTPPAVSLWYIMSEPKVSPLYDEMRVQSILCRALKCIDPVVYYGRDWRDLRRRGQDFIRAVTGSVFKCYTLHGTWRSDERHFGEGTRMDEGAMESYGADEYVTANGFTMHPAVMNRTERLNARKSLFEQKRSFNPWRYSSTMKQDRIYTLSPLRFCTSVDEKWDEESMVNNPSAIDRGLYTISEELQQNDDSAAPAPSCPPVQVNNISGSTSRDTENDQSLHSYPSSSLRIVFKDLPDPHNVPRGKAHSKFHSLPKLVTPFSSMPASSASPAVESNKDIQLENSDVKPEDGIDTEGFSKPTITEKQDSIIAGSQPMELRRLPDPHNTPRDREHSKCHSLPKLVTPFSLSPVVVPTAKDQKVVHCRERSRDSSLAEVPRLPPSQCRCKSNSLYSTENPDETGLLKATAENHVKTEGESSTSWLRDHPKETNSVENALEANVQGEEGQLSMGVPEDALEKGVRVESIPENPTQAVRSESGPGLPEEGTIKSQLVEPASENVHTGRQSIEPEIDVKPTLGRKYKPRLSWKGFSDHIIRALGAKTPAEAETSVGATEGGTSADRRPRGLISAFYQDNNGAWDRPHAKAYEHDAHLIL</sequence>